<dbReference type="RefSeq" id="WP_273306805.1">
    <property type="nucleotide sequence ID" value="NZ_DYUD01000025.1"/>
</dbReference>
<proteinExistence type="predicted"/>
<name>A0A921MSF5_9BACT</name>
<dbReference type="EMBL" id="DYUD01000025">
    <property type="protein sequence ID" value="HJG89745.1"/>
    <property type="molecule type" value="Genomic_DNA"/>
</dbReference>
<evidence type="ECO:0000313" key="3">
    <source>
        <dbReference type="Proteomes" id="UP000757103"/>
    </source>
</evidence>
<comment type="caution">
    <text evidence="2">The sequence shown here is derived from an EMBL/GenBank/DDBJ whole genome shotgun (WGS) entry which is preliminary data.</text>
</comment>
<reference evidence="2" key="1">
    <citation type="journal article" date="2021" name="PeerJ">
        <title>Extensive microbial diversity within the chicken gut microbiome revealed by metagenomics and culture.</title>
        <authorList>
            <person name="Gilroy R."/>
            <person name="Ravi A."/>
            <person name="Getino M."/>
            <person name="Pursley I."/>
            <person name="Horton D.L."/>
            <person name="Alikhan N.F."/>
            <person name="Baker D."/>
            <person name="Gharbi K."/>
            <person name="Hall N."/>
            <person name="Watson M."/>
            <person name="Adriaenssens E.M."/>
            <person name="Foster-Nyarko E."/>
            <person name="Jarju S."/>
            <person name="Secka A."/>
            <person name="Antonio M."/>
            <person name="Oren A."/>
            <person name="Chaudhuri R.R."/>
            <person name="La Ragione R."/>
            <person name="Hildebrand F."/>
            <person name="Pallen M.J."/>
        </authorList>
    </citation>
    <scope>NUCLEOTIDE SEQUENCE</scope>
    <source>
        <strain evidence="2">CHK121-7720</strain>
    </source>
</reference>
<feature type="domain" description="FHA" evidence="1">
    <location>
        <begin position="79"/>
        <end position="137"/>
    </location>
</feature>
<dbReference type="SUPFAM" id="SSF49879">
    <property type="entry name" value="SMAD/FHA domain"/>
    <property type="match status" value="1"/>
</dbReference>
<dbReference type="Gene3D" id="2.60.200.20">
    <property type="match status" value="1"/>
</dbReference>
<dbReference type="Pfam" id="PF00498">
    <property type="entry name" value="FHA"/>
    <property type="match status" value="1"/>
</dbReference>
<dbReference type="CDD" id="cd00060">
    <property type="entry name" value="FHA"/>
    <property type="match status" value="1"/>
</dbReference>
<dbReference type="PROSITE" id="PS50006">
    <property type="entry name" value="FHA_DOMAIN"/>
    <property type="match status" value="1"/>
</dbReference>
<dbReference type="Proteomes" id="UP000757103">
    <property type="component" value="Unassembled WGS sequence"/>
</dbReference>
<dbReference type="InterPro" id="IPR000253">
    <property type="entry name" value="FHA_dom"/>
</dbReference>
<reference evidence="2" key="2">
    <citation type="submission" date="2021-09" db="EMBL/GenBank/DDBJ databases">
        <authorList>
            <person name="Gilroy R."/>
        </authorList>
    </citation>
    <scope>NUCLEOTIDE SEQUENCE</scope>
    <source>
        <strain evidence="2">CHK121-7720</strain>
    </source>
</reference>
<organism evidence="2 3">
    <name type="scientific">Barnesiella viscericola</name>
    <dbReference type="NCBI Taxonomy" id="397865"/>
    <lineage>
        <taxon>Bacteria</taxon>
        <taxon>Pseudomonadati</taxon>
        <taxon>Bacteroidota</taxon>
        <taxon>Bacteroidia</taxon>
        <taxon>Bacteroidales</taxon>
        <taxon>Barnesiellaceae</taxon>
        <taxon>Barnesiella</taxon>
    </lineage>
</organism>
<evidence type="ECO:0000313" key="2">
    <source>
        <dbReference type="EMBL" id="HJG89745.1"/>
    </source>
</evidence>
<gene>
    <name evidence="2" type="ORF">K8U91_09810</name>
</gene>
<dbReference type="AlphaFoldDB" id="A0A921MSF5"/>
<sequence>MKQVVCPKCGKEFTFDESRYDGSCHISFICPGCRKRFVMSLDEIEATEGGDIDASHGYITVLENAFGYRQEFPLHPGDNLIGRASKGTEVDIAIETSDMSMDRRHCIIHVKEKGGRPQLTLRDNPSLTGTFLRNTLLGDRERALLHDGDVVSIGAATFIVHIPGEEEDDDYLE</sequence>
<accession>A0A921MSF5</accession>
<evidence type="ECO:0000259" key="1">
    <source>
        <dbReference type="PROSITE" id="PS50006"/>
    </source>
</evidence>
<protein>
    <submittedName>
        <fullName evidence="2">FHA domain-containing protein</fullName>
    </submittedName>
</protein>
<dbReference type="InterPro" id="IPR008984">
    <property type="entry name" value="SMAD_FHA_dom_sf"/>
</dbReference>